<dbReference type="SMART" id="SM00382">
    <property type="entry name" value="AAA"/>
    <property type="match status" value="1"/>
</dbReference>
<evidence type="ECO:0000256" key="3">
    <source>
        <dbReference type="ARBA" id="ARBA00022741"/>
    </source>
</evidence>
<dbReference type="OMA" id="IEICHEG"/>
<dbReference type="AlphaFoldDB" id="A0A9Q0RJL7"/>
<dbReference type="InterPro" id="IPR003593">
    <property type="entry name" value="AAA+_ATPase"/>
</dbReference>
<dbReference type="GO" id="GO:0005524">
    <property type="term" value="F:ATP binding"/>
    <property type="evidence" value="ECO:0007669"/>
    <property type="project" value="UniProtKB-KW"/>
</dbReference>
<gene>
    <name evidence="10" type="ORF">RDWZM_009310</name>
</gene>
<keyword evidence="4" id="KW-0067">ATP-binding</keyword>
<comment type="caution">
    <text evidence="10">The sequence shown here is derived from an EMBL/GenBank/DDBJ whole genome shotgun (WGS) entry which is preliminary data.</text>
</comment>
<evidence type="ECO:0000256" key="6">
    <source>
        <dbReference type="ARBA" id="ARBA00023136"/>
    </source>
</evidence>
<name>A0A9Q0RJL7_BLOTA</name>
<evidence type="ECO:0000256" key="5">
    <source>
        <dbReference type="ARBA" id="ARBA00022989"/>
    </source>
</evidence>
<dbReference type="PROSITE" id="PS50893">
    <property type="entry name" value="ABC_TRANSPORTER_2"/>
    <property type="match status" value="1"/>
</dbReference>
<dbReference type="Proteomes" id="UP001142055">
    <property type="component" value="Chromosome 3"/>
</dbReference>
<dbReference type="Pfam" id="PF12698">
    <property type="entry name" value="ABC2_membrane_3"/>
    <property type="match status" value="1"/>
</dbReference>
<dbReference type="InterPro" id="IPR017871">
    <property type="entry name" value="ABC_transporter-like_CS"/>
</dbReference>
<dbReference type="PROSITE" id="PS51012">
    <property type="entry name" value="ABC_TM2"/>
    <property type="match status" value="1"/>
</dbReference>
<keyword evidence="2 7" id="KW-0812">Transmembrane</keyword>
<evidence type="ECO:0000259" key="8">
    <source>
        <dbReference type="PROSITE" id="PS50893"/>
    </source>
</evidence>
<dbReference type="PROSITE" id="PS00211">
    <property type="entry name" value="ABC_TRANSPORTER_1"/>
    <property type="match status" value="1"/>
</dbReference>
<keyword evidence="11" id="KW-1185">Reference proteome</keyword>
<feature type="transmembrane region" description="Helical" evidence="7">
    <location>
        <begin position="693"/>
        <end position="714"/>
    </location>
</feature>
<reference evidence="10" key="1">
    <citation type="submission" date="2022-12" db="EMBL/GenBank/DDBJ databases">
        <title>Genome assemblies of Blomia tropicalis.</title>
        <authorList>
            <person name="Cui Y."/>
        </authorList>
    </citation>
    <scope>NUCLEOTIDE SEQUENCE</scope>
    <source>
        <tissue evidence="10">Adult mites</tissue>
    </source>
</reference>
<evidence type="ECO:0000256" key="4">
    <source>
        <dbReference type="ARBA" id="ARBA00022840"/>
    </source>
</evidence>
<feature type="transmembrane region" description="Helical" evidence="7">
    <location>
        <begin position="585"/>
        <end position="608"/>
    </location>
</feature>
<feature type="transmembrane region" description="Helical" evidence="7">
    <location>
        <begin position="629"/>
        <end position="653"/>
    </location>
</feature>
<feature type="transmembrane region" description="Helical" evidence="7">
    <location>
        <begin position="754"/>
        <end position="773"/>
    </location>
</feature>
<evidence type="ECO:0000259" key="9">
    <source>
        <dbReference type="PROSITE" id="PS51012"/>
    </source>
</evidence>
<dbReference type="PANTHER" id="PTHR43038">
    <property type="entry name" value="ATP-BINDING CASSETTE, SUB-FAMILY H, MEMBER 1"/>
    <property type="match status" value="1"/>
</dbReference>
<evidence type="ECO:0000256" key="2">
    <source>
        <dbReference type="ARBA" id="ARBA00022692"/>
    </source>
</evidence>
<dbReference type="Pfam" id="PF00005">
    <property type="entry name" value="ABC_tran"/>
    <property type="match status" value="1"/>
</dbReference>
<feature type="domain" description="ABC transmembrane type-2" evidence="9">
    <location>
        <begin position="547"/>
        <end position="779"/>
    </location>
</feature>
<organism evidence="10 11">
    <name type="scientific">Blomia tropicalis</name>
    <name type="common">Mite</name>
    <dbReference type="NCBI Taxonomy" id="40697"/>
    <lineage>
        <taxon>Eukaryota</taxon>
        <taxon>Metazoa</taxon>
        <taxon>Ecdysozoa</taxon>
        <taxon>Arthropoda</taxon>
        <taxon>Chelicerata</taxon>
        <taxon>Arachnida</taxon>
        <taxon>Acari</taxon>
        <taxon>Acariformes</taxon>
        <taxon>Sarcoptiformes</taxon>
        <taxon>Astigmata</taxon>
        <taxon>Glycyphagoidea</taxon>
        <taxon>Echimyopodidae</taxon>
        <taxon>Blomia</taxon>
    </lineage>
</organism>
<feature type="transmembrane region" description="Helical" evidence="7">
    <location>
        <begin position="659"/>
        <end position="681"/>
    </location>
</feature>
<feature type="transmembrane region" description="Helical" evidence="7">
    <location>
        <begin position="397"/>
        <end position="415"/>
    </location>
</feature>
<dbReference type="InterPro" id="IPR013525">
    <property type="entry name" value="ABC2_TM"/>
</dbReference>
<dbReference type="Gene3D" id="3.40.50.300">
    <property type="entry name" value="P-loop containing nucleotide triphosphate hydrolases"/>
    <property type="match status" value="1"/>
</dbReference>
<feature type="domain" description="ABC transporter" evidence="8">
    <location>
        <begin position="12"/>
        <end position="253"/>
    </location>
</feature>
<evidence type="ECO:0000256" key="7">
    <source>
        <dbReference type="SAM" id="Phobius"/>
    </source>
</evidence>
<dbReference type="SUPFAM" id="SSF52540">
    <property type="entry name" value="P-loop containing nucleoside triphosphate hydrolases"/>
    <property type="match status" value="1"/>
</dbReference>
<comment type="subcellular location">
    <subcellularLocation>
        <location evidence="1">Membrane</location>
        <topology evidence="1">Multi-pass membrane protein</topology>
    </subcellularLocation>
</comment>
<evidence type="ECO:0000313" key="11">
    <source>
        <dbReference type="Proteomes" id="UP001142055"/>
    </source>
</evidence>
<accession>A0A9Q0RJL7</accession>
<dbReference type="InterPro" id="IPR003439">
    <property type="entry name" value="ABC_transporter-like_ATP-bd"/>
</dbReference>
<dbReference type="GO" id="GO:0016020">
    <property type="term" value="C:membrane"/>
    <property type="evidence" value="ECO:0007669"/>
    <property type="project" value="UniProtKB-SubCell"/>
</dbReference>
<proteinExistence type="predicted"/>
<evidence type="ECO:0000313" key="10">
    <source>
        <dbReference type="EMBL" id="KAJ6218153.1"/>
    </source>
</evidence>
<keyword evidence="5 7" id="KW-1133">Transmembrane helix</keyword>
<dbReference type="InterPro" id="IPR047817">
    <property type="entry name" value="ABC2_TM_bact-type"/>
</dbReference>
<dbReference type="InterPro" id="IPR027417">
    <property type="entry name" value="P-loop_NTPase"/>
</dbReference>
<dbReference type="GO" id="GO:0140359">
    <property type="term" value="F:ABC-type transporter activity"/>
    <property type="evidence" value="ECO:0007669"/>
    <property type="project" value="InterPro"/>
</dbReference>
<sequence length="780" mass="87358">MSLSASKQTTVLLLNSISYSWSNAHSILSDINLSVNHGDIFGLLGASGCGKTTLVRLILGRLSPSSGIISLLNNRIDGPRNPPKPIDIGYMPQDLVLYQEFTPVEMLIYFGKLYKLSSSDIKTRIEFVLRLLNLKQFLSNDQPSGSKLINQLSGGQKRRISLAIALLHQPKFLILDEPTVGVDPLLRETIWNHLKQLTSSNTNPVSVFLTTHYIEEARDAQSIGFLRNGRLLIQDSPTNLLEQFNTNSLEKVFLQLCRHSQMKQDHDNLSIASSTNEVQLDSTKMNNETILTTVNERNKFNSLPLLDSQTSAHILSPLNVFTNKTKIDPAGFDRSSTNTKFPQIFTVTHMNRKLSSLFEHSDSYTITGISRKEHFICLSHLLTLMQKNLRQLRRNQSLLIFFILLPAIEIALIMLCIGRDIVNIPIAIYNGEKPHDLSEVFLSSVPKDAFIRQDYESATDALKAVEENRAHALLEFSPRFSNALRTRFFTFGFDEETVMTTETKNVTDETNVNIWNESSVYVRLDMSNQLIGLQVQRQLLAAFLNFAQRLASNLGLSNHTFKPPIVFGPPVYGIQGGASAVVETFIAPGALIMIAFFATTIVTCHLLIHEVRQALIERALIAGASSAEFLFSHIIIQSTILMIQLLLMLFTAFKLFEMPYLGSLWLAICLIILQGLCGLMYGLMLSATCPDEIYATTLAIGTFFPSVIIGGIFWPVQSMPQFLQYVSQCLPSTQSIDALRSILLRDWGLNTLNVAGAFIVSTIWLLIFLFAALRNFKRRI</sequence>
<keyword evidence="6 7" id="KW-0472">Membrane</keyword>
<dbReference type="EMBL" id="JAPWDV010000003">
    <property type="protein sequence ID" value="KAJ6218153.1"/>
    <property type="molecule type" value="Genomic_DNA"/>
</dbReference>
<keyword evidence="3" id="KW-0547">Nucleotide-binding</keyword>
<dbReference type="GO" id="GO:0016887">
    <property type="term" value="F:ATP hydrolysis activity"/>
    <property type="evidence" value="ECO:0007669"/>
    <property type="project" value="InterPro"/>
</dbReference>
<evidence type="ECO:0000256" key="1">
    <source>
        <dbReference type="ARBA" id="ARBA00004141"/>
    </source>
</evidence>
<protein>
    <submittedName>
        <fullName evidence="10">Uncharacterized protein</fullName>
    </submittedName>
</protein>
<dbReference type="PANTHER" id="PTHR43038:SF3">
    <property type="entry name" value="ABC TRANSPORTER G FAMILY MEMBER 20 ISOFORM X1"/>
    <property type="match status" value="1"/>
</dbReference>